<dbReference type="AlphaFoldDB" id="A0A0F8WAJ9"/>
<dbReference type="EMBL" id="LAZR01066309">
    <property type="protein sequence ID" value="KKK53832.1"/>
    <property type="molecule type" value="Genomic_DNA"/>
</dbReference>
<proteinExistence type="predicted"/>
<evidence type="ECO:0000313" key="1">
    <source>
        <dbReference type="EMBL" id="KKK53832.1"/>
    </source>
</evidence>
<gene>
    <name evidence="1" type="ORF">LCGC14_3090820</name>
</gene>
<reference evidence="1" key="1">
    <citation type="journal article" date="2015" name="Nature">
        <title>Complex archaea that bridge the gap between prokaryotes and eukaryotes.</title>
        <authorList>
            <person name="Spang A."/>
            <person name="Saw J.H."/>
            <person name="Jorgensen S.L."/>
            <person name="Zaremba-Niedzwiedzka K."/>
            <person name="Martijn J."/>
            <person name="Lind A.E."/>
            <person name="van Eijk R."/>
            <person name="Schleper C."/>
            <person name="Guy L."/>
            <person name="Ettema T.J."/>
        </authorList>
    </citation>
    <scope>NUCLEOTIDE SEQUENCE</scope>
</reference>
<name>A0A0F8WAJ9_9ZZZZ</name>
<organism evidence="1">
    <name type="scientific">marine sediment metagenome</name>
    <dbReference type="NCBI Taxonomy" id="412755"/>
    <lineage>
        <taxon>unclassified sequences</taxon>
        <taxon>metagenomes</taxon>
        <taxon>ecological metagenomes</taxon>
    </lineage>
</organism>
<sequence>MIENEEEIWDLLNKFNVNKLSFTYNRRGKLITEVGAINRFMFSLTYTKFVEHINRVMMIYPKIIEKKSTKEISERIEQYLYRSNFLILLINSLETYLDMVFRWVTKFLFIKDLNKKNFIKFIKTFRIRDNFFNKLIEKDNLNIVLTEILNERMDFQNRDKSRVAYNLININLPGLYEDYWHNIFDNEPTSYMQARHRIIHNVMPVIENIESECSVNFVERALLDIVNYVFFIEEKRLELYPDPIEVEFFKEIETELSKPEDQRRPFEDLINNITEKLKIEKIEDLEDI</sequence>
<comment type="caution">
    <text evidence="1">The sequence shown here is derived from an EMBL/GenBank/DDBJ whole genome shotgun (WGS) entry which is preliminary data.</text>
</comment>
<accession>A0A0F8WAJ9</accession>
<protein>
    <submittedName>
        <fullName evidence="1">Uncharacterized protein</fullName>
    </submittedName>
</protein>